<accession>A0A7M1SX38</accession>
<feature type="transmembrane region" description="Helical" evidence="18">
    <location>
        <begin position="381"/>
        <end position="403"/>
    </location>
</feature>
<evidence type="ECO:0000256" key="14">
    <source>
        <dbReference type="ARBA" id="ARBA00044770"/>
    </source>
</evidence>
<evidence type="ECO:0000256" key="18">
    <source>
        <dbReference type="SAM" id="Phobius"/>
    </source>
</evidence>
<dbReference type="GO" id="GO:0009252">
    <property type="term" value="P:peptidoglycan biosynthetic process"/>
    <property type="evidence" value="ECO:0007669"/>
    <property type="project" value="UniProtKB-KW"/>
</dbReference>
<evidence type="ECO:0000256" key="6">
    <source>
        <dbReference type="ARBA" id="ARBA00022984"/>
    </source>
</evidence>
<keyword evidence="5" id="KW-0133">Cell shape</keyword>
<evidence type="ECO:0000256" key="16">
    <source>
        <dbReference type="ARBA" id="ARBA00049966"/>
    </source>
</evidence>
<dbReference type="InterPro" id="IPR001182">
    <property type="entry name" value="FtsW/RodA"/>
</dbReference>
<dbReference type="PANTHER" id="PTHR30474:SF2">
    <property type="entry name" value="PEPTIDOGLYCAN GLYCOSYLTRANSFERASE FTSW-RELATED"/>
    <property type="match status" value="1"/>
</dbReference>
<dbReference type="AlphaFoldDB" id="A0A7M1SX38"/>
<feature type="compositionally biased region" description="Low complexity" evidence="17">
    <location>
        <begin position="13"/>
        <end position="26"/>
    </location>
</feature>
<organism evidence="19 20">
    <name type="scientific">Ruania alkalisoli</name>
    <dbReference type="NCBI Taxonomy" id="2779775"/>
    <lineage>
        <taxon>Bacteria</taxon>
        <taxon>Bacillati</taxon>
        <taxon>Actinomycetota</taxon>
        <taxon>Actinomycetes</taxon>
        <taxon>Micrococcales</taxon>
        <taxon>Ruaniaceae</taxon>
        <taxon>Ruania</taxon>
    </lineage>
</organism>
<dbReference type="EC" id="2.4.99.28" evidence="14"/>
<keyword evidence="7 18" id="KW-1133">Transmembrane helix</keyword>
<dbReference type="PANTHER" id="PTHR30474">
    <property type="entry name" value="CELL CYCLE PROTEIN"/>
    <property type="match status" value="1"/>
</dbReference>
<gene>
    <name evidence="19" type="ORF">IM660_07925</name>
</gene>
<sequence length="463" mass="48286">MTTTTPARRRSATRTASAKKSPSTRTTAKKTAKTTQPQRSPARKPPQARQPRSAQPSRTRRAPWAQSAAWQSPVTSYYLIGGATLLLLALGLIMVLSASSIPSLHDGDSITGGFRNQAIYAAVAVVGAVIITRLPVRWIRLLAWPAMLGTLALQALLFTPFAVAAGGNAAWVYFAPGVGLQPSEFGKFGLAIWLGAVLATKGRLLQHWGHVLFPAVLVAGMFLGTVIYSHDVGTGLILIMLVAGALWVAGVPISKFVVAGSAVVAGLAFLVISSGNRTRRVMQFLGMGGDDDPLGASMQPLRALEGLGTGGISGVGLGASREKWLWLPAAEDDYIFAIIGEELGLLGCLLVLALFAALAVGFSRVIRRHRDPFVKITTAAIGCWILGQAMVNIAVVIGLLPVIGVPLPLLSKGGSALVTTIAALAVVLAFARDEPGAKEAMAARRGSMRRSLAVIAAGGSGRG</sequence>
<evidence type="ECO:0000256" key="13">
    <source>
        <dbReference type="ARBA" id="ARBA00041418"/>
    </source>
</evidence>
<evidence type="ECO:0000256" key="15">
    <source>
        <dbReference type="ARBA" id="ARBA00049902"/>
    </source>
</evidence>
<evidence type="ECO:0000256" key="3">
    <source>
        <dbReference type="ARBA" id="ARBA00022679"/>
    </source>
</evidence>
<comment type="catalytic activity">
    <reaction evidence="15">
        <text>[GlcNAc-(1-&gt;4)-Mur2Ac(oyl-L-Ala-gamma-D-Glu-L-Lys-D-Ala-D-Ala)](n)-di-trans,octa-cis-undecaprenyl diphosphate + beta-D-GlcNAc-(1-&gt;4)-Mur2Ac(oyl-L-Ala-gamma-D-Glu-L-Lys-D-Ala-D-Ala)-di-trans,octa-cis-undecaprenyl diphosphate = [GlcNAc-(1-&gt;4)-Mur2Ac(oyl-L-Ala-gamma-D-Glu-L-Lys-D-Ala-D-Ala)](n+1)-di-trans,octa-cis-undecaprenyl diphosphate + di-trans,octa-cis-undecaprenyl diphosphate + H(+)</text>
        <dbReference type="Rhea" id="RHEA:23708"/>
        <dbReference type="Rhea" id="RHEA-COMP:9602"/>
        <dbReference type="Rhea" id="RHEA-COMP:9603"/>
        <dbReference type="ChEBI" id="CHEBI:15378"/>
        <dbReference type="ChEBI" id="CHEBI:58405"/>
        <dbReference type="ChEBI" id="CHEBI:60033"/>
        <dbReference type="ChEBI" id="CHEBI:78435"/>
        <dbReference type="EC" id="2.4.99.28"/>
    </reaction>
</comment>
<evidence type="ECO:0000313" key="19">
    <source>
        <dbReference type="EMBL" id="QOR72150.1"/>
    </source>
</evidence>
<evidence type="ECO:0000256" key="7">
    <source>
        <dbReference type="ARBA" id="ARBA00022989"/>
    </source>
</evidence>
<evidence type="ECO:0000256" key="4">
    <source>
        <dbReference type="ARBA" id="ARBA00022692"/>
    </source>
</evidence>
<feature type="transmembrane region" description="Helical" evidence="18">
    <location>
        <begin position="334"/>
        <end position="360"/>
    </location>
</feature>
<evidence type="ECO:0000256" key="2">
    <source>
        <dbReference type="ARBA" id="ARBA00022676"/>
    </source>
</evidence>
<dbReference type="EMBL" id="CP063169">
    <property type="protein sequence ID" value="QOR72150.1"/>
    <property type="molecule type" value="Genomic_DNA"/>
</dbReference>
<dbReference type="GO" id="GO:0005886">
    <property type="term" value="C:plasma membrane"/>
    <property type="evidence" value="ECO:0007669"/>
    <property type="project" value="TreeGrafter"/>
</dbReference>
<evidence type="ECO:0000256" key="1">
    <source>
        <dbReference type="ARBA" id="ARBA00004141"/>
    </source>
</evidence>
<name>A0A7M1SX38_9MICO</name>
<keyword evidence="20" id="KW-1185">Reference proteome</keyword>
<evidence type="ECO:0000256" key="9">
    <source>
        <dbReference type="ARBA" id="ARBA00032370"/>
    </source>
</evidence>
<evidence type="ECO:0000256" key="10">
    <source>
        <dbReference type="ARBA" id="ARBA00033270"/>
    </source>
</evidence>
<feature type="region of interest" description="Disordered" evidence="17">
    <location>
        <begin position="1"/>
        <end position="65"/>
    </location>
</feature>
<feature type="transmembrane region" description="Helical" evidence="18">
    <location>
        <begin position="256"/>
        <end position="275"/>
    </location>
</feature>
<dbReference type="Proteomes" id="UP000593758">
    <property type="component" value="Chromosome"/>
</dbReference>
<feature type="transmembrane region" description="Helical" evidence="18">
    <location>
        <begin position="77"/>
        <end position="98"/>
    </location>
</feature>
<evidence type="ECO:0000256" key="12">
    <source>
        <dbReference type="ARBA" id="ARBA00041185"/>
    </source>
</evidence>
<comment type="subcellular location">
    <subcellularLocation>
        <location evidence="1">Membrane</location>
        <topology evidence="1">Multi-pass membrane protein</topology>
    </subcellularLocation>
</comment>
<evidence type="ECO:0000256" key="8">
    <source>
        <dbReference type="ARBA" id="ARBA00023136"/>
    </source>
</evidence>
<feature type="transmembrane region" description="Helical" evidence="18">
    <location>
        <begin position="185"/>
        <end position="204"/>
    </location>
</feature>
<comment type="function">
    <text evidence="16">Peptidoglycan polymerase that is essential for cell division.</text>
</comment>
<reference evidence="19 20" key="1">
    <citation type="submission" date="2020-10" db="EMBL/GenBank/DDBJ databases">
        <title>Haloactinobacterium sp. RN3S43, a bacterium isolated from saline soil.</title>
        <authorList>
            <person name="Sun J.-Q."/>
        </authorList>
    </citation>
    <scope>NUCLEOTIDE SEQUENCE [LARGE SCALE GENOMIC DNA]</scope>
    <source>
        <strain evidence="19 20">RN3S43</strain>
    </source>
</reference>
<dbReference type="GO" id="GO:0032153">
    <property type="term" value="C:cell division site"/>
    <property type="evidence" value="ECO:0007669"/>
    <property type="project" value="TreeGrafter"/>
</dbReference>
<evidence type="ECO:0000256" key="17">
    <source>
        <dbReference type="SAM" id="MobiDB-lite"/>
    </source>
</evidence>
<evidence type="ECO:0000313" key="20">
    <source>
        <dbReference type="Proteomes" id="UP000593758"/>
    </source>
</evidence>
<dbReference type="KEGG" id="halt:IM660_07925"/>
<evidence type="ECO:0000256" key="5">
    <source>
        <dbReference type="ARBA" id="ARBA00022960"/>
    </source>
</evidence>
<feature type="compositionally biased region" description="Low complexity" evidence="17">
    <location>
        <begin position="33"/>
        <end position="57"/>
    </location>
</feature>
<feature type="transmembrane region" description="Helical" evidence="18">
    <location>
        <begin position="211"/>
        <end position="228"/>
    </location>
</feature>
<keyword evidence="6" id="KW-0573">Peptidoglycan synthesis</keyword>
<dbReference type="GO" id="GO:0008955">
    <property type="term" value="F:peptidoglycan glycosyltransferase activity"/>
    <property type="evidence" value="ECO:0007669"/>
    <property type="project" value="UniProtKB-EC"/>
</dbReference>
<protein>
    <recommendedName>
        <fullName evidence="12">Probable peptidoglycan glycosyltransferase FtsW</fullName>
        <ecNumber evidence="14">2.4.99.28</ecNumber>
    </recommendedName>
    <alternativeName>
        <fullName evidence="13">Cell division protein FtsW</fullName>
    </alternativeName>
    <alternativeName>
        <fullName evidence="10">Cell wall polymerase</fullName>
    </alternativeName>
    <alternativeName>
        <fullName evidence="9">Peptidoglycan polymerase</fullName>
    </alternativeName>
</protein>
<proteinExistence type="inferred from homology"/>
<dbReference type="Pfam" id="PF01098">
    <property type="entry name" value="FTSW_RODA_SPOVE"/>
    <property type="match status" value="1"/>
</dbReference>
<feature type="transmembrane region" description="Helical" evidence="18">
    <location>
        <begin position="148"/>
        <end position="173"/>
    </location>
</feature>
<keyword evidence="4 18" id="KW-0812">Transmembrane</keyword>
<dbReference type="GO" id="GO:0008360">
    <property type="term" value="P:regulation of cell shape"/>
    <property type="evidence" value="ECO:0007669"/>
    <property type="project" value="UniProtKB-KW"/>
</dbReference>
<keyword evidence="3" id="KW-0808">Transferase</keyword>
<dbReference type="GO" id="GO:0051301">
    <property type="term" value="P:cell division"/>
    <property type="evidence" value="ECO:0007669"/>
    <property type="project" value="InterPro"/>
</dbReference>
<feature type="transmembrane region" description="Helical" evidence="18">
    <location>
        <begin position="409"/>
        <end position="431"/>
    </location>
</feature>
<dbReference type="GO" id="GO:0015648">
    <property type="term" value="F:lipid-linked peptidoglycan transporter activity"/>
    <property type="evidence" value="ECO:0007669"/>
    <property type="project" value="TreeGrafter"/>
</dbReference>
<keyword evidence="8 18" id="KW-0472">Membrane</keyword>
<evidence type="ECO:0000256" key="11">
    <source>
        <dbReference type="ARBA" id="ARBA00038053"/>
    </source>
</evidence>
<keyword evidence="2" id="KW-0328">Glycosyltransferase</keyword>
<feature type="transmembrane region" description="Helical" evidence="18">
    <location>
        <begin position="118"/>
        <end position="136"/>
    </location>
</feature>
<comment type="similarity">
    <text evidence="11">Belongs to the SEDS family. FtsW subfamily.</text>
</comment>
<feature type="transmembrane region" description="Helical" evidence="18">
    <location>
        <begin position="234"/>
        <end position="251"/>
    </location>
</feature>